<name>U1N867_9EURY</name>
<dbReference type="AlphaFoldDB" id="U1N867"/>
<dbReference type="EMBL" id="KE356560">
    <property type="protein sequence ID" value="ERG92885.1"/>
    <property type="molecule type" value="Genomic_DNA"/>
</dbReference>
<organism evidence="2 3">
    <name type="scientific">Haloquadratum walsbyi J07HQW1</name>
    <dbReference type="NCBI Taxonomy" id="1238424"/>
    <lineage>
        <taxon>Archaea</taxon>
        <taxon>Methanobacteriati</taxon>
        <taxon>Methanobacteriota</taxon>
        <taxon>Stenosarchaea group</taxon>
        <taxon>Halobacteria</taxon>
        <taxon>Halobacteriales</taxon>
        <taxon>Haloferacaceae</taxon>
        <taxon>Haloquadratum</taxon>
    </lineage>
</organism>
<sequence>MAESDVRDWLRLAGRESGFVDEDVGRLLGCRAGEDFSTGVGLALTAKLLRYREFPFGSGSPGFSEGVLSKHVLVVGQSGSGKTTLLRNLMEGVDVPFWAFDLKQDYRHLSRDGDVLVLPWSELCFNPLRPPSGVPPMRWAQVFSEVFCHATALLSGSKNYLLRHVVSLYKLYGLFEEVSEPFPSLFELEMLLSEESVGRGRKQSGYRDTVLNRLGTFNLVGSSVFSCSTGYGVEGLLGRDVVFEFEGINRDLQNFVMEVLFAGVYEYRLAQGQRGEGLNHVFFLDEGKQVFSVYKERQDASGLPEVDRLTAKMREFGEGLVVADQEASKLTESVKANTYTKFLLPTAGGKQFGAVAETMDLDERQREYAQGLDIGEALLQVGSENPVPVEVQGFDAGDPVSDKELREQQLDKWNQLEFQPQEVTDRFDRHIRGDTDTEHDADRDSGISGEAERLLEGVVEDPFRSLTERYQEFSSSY</sequence>
<dbReference type="SUPFAM" id="SSF52540">
    <property type="entry name" value="P-loop containing nucleoside triphosphate hydrolases"/>
    <property type="match status" value="1"/>
</dbReference>
<dbReference type="InterPro" id="IPR025662">
    <property type="entry name" value="Sigma_54_int_dom_ATP-bd_1"/>
</dbReference>
<evidence type="ECO:0000313" key="3">
    <source>
        <dbReference type="Proteomes" id="UP000030649"/>
    </source>
</evidence>
<gene>
    <name evidence="2" type="ORF">J07HQW1_02934</name>
</gene>
<evidence type="ECO:0000313" key="2">
    <source>
        <dbReference type="EMBL" id="ERG92885.1"/>
    </source>
</evidence>
<dbReference type="PANTHER" id="PTHR30121">
    <property type="entry name" value="UNCHARACTERIZED PROTEIN YJGR-RELATED"/>
    <property type="match status" value="1"/>
</dbReference>
<dbReference type="STRING" id="1238424.J07HQW1_02934"/>
<proteinExistence type="predicted"/>
<dbReference type="Gene3D" id="3.40.50.300">
    <property type="entry name" value="P-loop containing nucleotide triphosphate hydrolases"/>
    <property type="match status" value="2"/>
</dbReference>
<reference evidence="2 3" key="1">
    <citation type="journal article" date="2013" name="PLoS ONE">
        <title>Assembly-driven community genomics of a hypersaline microbial ecosystem.</title>
        <authorList>
            <person name="Podell S."/>
            <person name="Ugalde J.A."/>
            <person name="Narasingarao P."/>
            <person name="Banfield J.F."/>
            <person name="Heidelberg K.B."/>
            <person name="Allen E.E."/>
        </authorList>
    </citation>
    <scope>NUCLEOTIDE SEQUENCE [LARGE SCALE GENOMIC DNA]</scope>
    <source>
        <strain evidence="3">J07HQW1</strain>
    </source>
</reference>
<dbReference type="InterPro" id="IPR027417">
    <property type="entry name" value="P-loop_NTPase"/>
</dbReference>
<dbReference type="PANTHER" id="PTHR30121:SF6">
    <property type="entry name" value="SLR6007 PROTEIN"/>
    <property type="match status" value="1"/>
</dbReference>
<dbReference type="Proteomes" id="UP000030649">
    <property type="component" value="Unassembled WGS sequence"/>
</dbReference>
<dbReference type="HOGENOM" id="CLU_028097_0_0_2"/>
<protein>
    <submittedName>
        <fullName evidence="2">Putative ATPase</fullName>
    </submittedName>
</protein>
<feature type="region of interest" description="Disordered" evidence="1">
    <location>
        <begin position="428"/>
        <end position="454"/>
    </location>
</feature>
<evidence type="ECO:0000256" key="1">
    <source>
        <dbReference type="SAM" id="MobiDB-lite"/>
    </source>
</evidence>
<dbReference type="PROSITE" id="PS00675">
    <property type="entry name" value="SIGMA54_INTERACT_1"/>
    <property type="match status" value="1"/>
</dbReference>
<dbReference type="InterPro" id="IPR051162">
    <property type="entry name" value="T4SS_component"/>
</dbReference>
<accession>U1N867</accession>
<feature type="non-terminal residue" evidence="2">
    <location>
        <position position="477"/>
    </location>
</feature>